<evidence type="ECO:0000313" key="6">
    <source>
        <dbReference type="EMBL" id="APZ34736.1"/>
    </source>
</evidence>
<proteinExistence type="predicted"/>
<dbReference type="STRING" id="36805.BOH66_11145"/>
<dbReference type="SUPFAM" id="SSF81296">
    <property type="entry name" value="E set domains"/>
    <property type="match status" value="1"/>
</dbReference>
<dbReference type="InterPro" id="IPR014756">
    <property type="entry name" value="Ig_E-set"/>
</dbReference>
<dbReference type="Gene3D" id="2.60.40.1220">
    <property type="match status" value="1"/>
</dbReference>
<dbReference type="Proteomes" id="UP000187185">
    <property type="component" value="Chromosome"/>
</dbReference>
<keyword evidence="7" id="KW-1185">Reference proteome</keyword>
<dbReference type="OrthoDB" id="5242236at2"/>
<dbReference type="InterPro" id="IPR014755">
    <property type="entry name" value="Cu-Rt/internalin_Ig-like"/>
</dbReference>
<gene>
    <name evidence="6" type="ORF">BOH66_11145</name>
</gene>
<dbReference type="AlphaFoldDB" id="A0A1P8U9J5"/>
<comment type="subcellular location">
    <subcellularLocation>
        <location evidence="1">Cell envelope</location>
    </subcellularLocation>
</comment>
<evidence type="ECO:0000256" key="1">
    <source>
        <dbReference type="ARBA" id="ARBA00004196"/>
    </source>
</evidence>
<name>A0A1P8U9J5_9MICO</name>
<evidence type="ECO:0000256" key="4">
    <source>
        <dbReference type="ARBA" id="ARBA00023008"/>
    </source>
</evidence>
<dbReference type="PANTHER" id="PTHR34820">
    <property type="entry name" value="INNER MEMBRANE PROTEIN YEBZ"/>
    <property type="match status" value="1"/>
</dbReference>
<evidence type="ECO:0000256" key="3">
    <source>
        <dbReference type="ARBA" id="ARBA00022729"/>
    </source>
</evidence>
<dbReference type="InterPro" id="IPR007348">
    <property type="entry name" value="CopC_dom"/>
</dbReference>
<dbReference type="GO" id="GO:0042597">
    <property type="term" value="C:periplasmic space"/>
    <property type="evidence" value="ECO:0007669"/>
    <property type="project" value="InterPro"/>
</dbReference>
<keyword evidence="4" id="KW-0186">Copper</keyword>
<dbReference type="GO" id="GO:0005507">
    <property type="term" value="F:copper ion binding"/>
    <property type="evidence" value="ECO:0007669"/>
    <property type="project" value="InterPro"/>
</dbReference>
<dbReference type="GO" id="GO:0006825">
    <property type="term" value="P:copper ion transport"/>
    <property type="evidence" value="ECO:0007669"/>
    <property type="project" value="InterPro"/>
</dbReference>
<evidence type="ECO:0000259" key="5">
    <source>
        <dbReference type="Pfam" id="PF04234"/>
    </source>
</evidence>
<sequence>MSHRIHNSPRTPFAAALAVLLGLALALVATPASAHDELIGSTPAADAQIDALPAELQLTFSGVLMDEPGATQLVVTDAAGTALAAGDPVLDGTRLTQPLAGSASGTVTVLWRVVSSDGHPVSGEFSFTVGDGSVAPTGTQTPLPGPPMEAVDMTWIWWVLGAVGVAGGILLVILLTRKRPSRED</sequence>
<accession>A0A1P8U9J5</accession>
<dbReference type="Pfam" id="PF04234">
    <property type="entry name" value="CopC"/>
    <property type="match status" value="1"/>
</dbReference>
<dbReference type="GO" id="GO:0005886">
    <property type="term" value="C:plasma membrane"/>
    <property type="evidence" value="ECO:0007669"/>
    <property type="project" value="TreeGrafter"/>
</dbReference>
<dbReference type="GO" id="GO:0030313">
    <property type="term" value="C:cell envelope"/>
    <property type="evidence" value="ECO:0007669"/>
    <property type="project" value="UniProtKB-SubCell"/>
</dbReference>
<protein>
    <recommendedName>
        <fullName evidence="5">CopC domain-containing protein</fullName>
    </recommendedName>
</protein>
<dbReference type="KEGG" id="maur:BOH66_11145"/>
<dbReference type="PANTHER" id="PTHR34820:SF4">
    <property type="entry name" value="INNER MEMBRANE PROTEIN YEBZ"/>
    <property type="match status" value="1"/>
</dbReference>
<dbReference type="EMBL" id="CP018762">
    <property type="protein sequence ID" value="APZ34736.1"/>
    <property type="molecule type" value="Genomic_DNA"/>
</dbReference>
<dbReference type="GO" id="GO:0046688">
    <property type="term" value="P:response to copper ion"/>
    <property type="evidence" value="ECO:0007669"/>
    <property type="project" value="InterPro"/>
</dbReference>
<dbReference type="RefSeq" id="WP_076691057.1">
    <property type="nucleotide sequence ID" value="NZ_CP018762.1"/>
</dbReference>
<evidence type="ECO:0000256" key="2">
    <source>
        <dbReference type="ARBA" id="ARBA00022723"/>
    </source>
</evidence>
<keyword evidence="3" id="KW-0732">Signal</keyword>
<evidence type="ECO:0000313" key="7">
    <source>
        <dbReference type="Proteomes" id="UP000187185"/>
    </source>
</evidence>
<dbReference type="InterPro" id="IPR032694">
    <property type="entry name" value="CopC/D"/>
</dbReference>
<reference evidence="6 7" key="1">
    <citation type="submission" date="2016-12" db="EMBL/GenBank/DDBJ databases">
        <title>Complete genome sequence of Microbacterium aurum KACC 15219.</title>
        <authorList>
            <person name="Jung Y."/>
            <person name="Shin J.-H."/>
            <person name="Lee Y.-J."/>
            <person name="Yi H."/>
            <person name="Bahn Y.-S."/>
            <person name="Kim J.F."/>
            <person name="Lee D.-W."/>
        </authorList>
    </citation>
    <scope>NUCLEOTIDE SEQUENCE [LARGE SCALE GENOMIC DNA]</scope>
    <source>
        <strain evidence="6 7">KACC 15219</strain>
    </source>
</reference>
<organism evidence="6 7">
    <name type="scientific">Microbacterium aurum</name>
    <dbReference type="NCBI Taxonomy" id="36805"/>
    <lineage>
        <taxon>Bacteria</taxon>
        <taxon>Bacillati</taxon>
        <taxon>Actinomycetota</taxon>
        <taxon>Actinomycetes</taxon>
        <taxon>Micrococcales</taxon>
        <taxon>Microbacteriaceae</taxon>
        <taxon>Microbacterium</taxon>
    </lineage>
</organism>
<keyword evidence="2" id="KW-0479">Metal-binding</keyword>
<feature type="domain" description="CopC" evidence="5">
    <location>
        <begin position="35"/>
        <end position="129"/>
    </location>
</feature>